<evidence type="ECO:0000256" key="2">
    <source>
        <dbReference type="ARBA" id="ARBA00004613"/>
    </source>
</evidence>
<dbReference type="Gene3D" id="3.30.870.10">
    <property type="entry name" value="Endonuclease Chain A"/>
    <property type="match status" value="2"/>
</dbReference>
<name>A0A0X3TYM9_9RHOB</name>
<evidence type="ECO:0000259" key="6">
    <source>
        <dbReference type="PROSITE" id="PS50035"/>
    </source>
</evidence>
<comment type="caution">
    <text evidence="7">The sequence shown here is derived from an EMBL/GenBank/DDBJ whole genome shotgun (WGS) entry which is preliminary data.</text>
</comment>
<organism evidence="7 8">
    <name type="scientific">Ruegeria profundi</name>
    <dbReference type="NCBI Taxonomy" id="1685378"/>
    <lineage>
        <taxon>Bacteria</taxon>
        <taxon>Pseudomonadati</taxon>
        <taxon>Pseudomonadota</taxon>
        <taxon>Alphaproteobacteria</taxon>
        <taxon>Rhodobacterales</taxon>
        <taxon>Roseobacteraceae</taxon>
        <taxon>Ruegeria</taxon>
    </lineage>
</organism>
<dbReference type="GO" id="GO:0032049">
    <property type="term" value="P:cardiolipin biosynthetic process"/>
    <property type="evidence" value="ECO:0007669"/>
    <property type="project" value="UniProtKB-ARBA"/>
</dbReference>
<dbReference type="GO" id="GO:0005576">
    <property type="term" value="C:extracellular region"/>
    <property type="evidence" value="ECO:0007669"/>
    <property type="project" value="UniProtKB-SubCell"/>
</dbReference>
<dbReference type="PROSITE" id="PS50035">
    <property type="entry name" value="PLD"/>
    <property type="match status" value="2"/>
</dbReference>
<evidence type="ECO:0000256" key="1">
    <source>
        <dbReference type="ARBA" id="ARBA00003145"/>
    </source>
</evidence>
<accession>A0A0X3TYM9</accession>
<dbReference type="OrthoDB" id="9814092at2"/>
<dbReference type="Proteomes" id="UP000053690">
    <property type="component" value="Unassembled WGS sequence"/>
</dbReference>
<dbReference type="EMBL" id="LQBP01000006">
    <property type="protein sequence ID" value="KUJ78470.1"/>
    <property type="molecule type" value="Genomic_DNA"/>
</dbReference>
<reference evidence="8" key="1">
    <citation type="submission" date="2015-12" db="EMBL/GenBank/DDBJ databases">
        <authorList>
            <person name="Zhang G."/>
            <person name="Stingl U."/>
        </authorList>
    </citation>
    <scope>NUCLEOTIDE SEQUENCE [LARGE SCALE GENOMIC DNA]</scope>
    <source>
        <strain evidence="8">ZGT108</strain>
    </source>
</reference>
<protein>
    <recommendedName>
        <fullName evidence="3">Phospholipase D</fullName>
    </recommendedName>
    <alternativeName>
        <fullName evidence="5">Choline phosphatase</fullName>
    </alternativeName>
</protein>
<dbReference type="InterPro" id="IPR001736">
    <property type="entry name" value="PLipase_D/transphosphatidylase"/>
</dbReference>
<dbReference type="InterPro" id="IPR025202">
    <property type="entry name" value="PLD-like_dom"/>
</dbReference>
<comment type="function">
    <text evidence="1">Could be a virulence factor.</text>
</comment>
<evidence type="ECO:0000256" key="4">
    <source>
        <dbReference type="ARBA" id="ARBA00022525"/>
    </source>
</evidence>
<evidence type="ECO:0000256" key="3">
    <source>
        <dbReference type="ARBA" id="ARBA00018392"/>
    </source>
</evidence>
<dbReference type="SUPFAM" id="SSF56024">
    <property type="entry name" value="Phospholipase D/nuclease"/>
    <property type="match status" value="2"/>
</dbReference>
<dbReference type="GO" id="GO:0030572">
    <property type="term" value="F:phosphatidyltransferase activity"/>
    <property type="evidence" value="ECO:0007669"/>
    <property type="project" value="UniProtKB-ARBA"/>
</dbReference>
<dbReference type="Pfam" id="PF13091">
    <property type="entry name" value="PLDc_2"/>
    <property type="match status" value="2"/>
</dbReference>
<dbReference type="SMART" id="SM00155">
    <property type="entry name" value="PLDc"/>
    <property type="match status" value="2"/>
</dbReference>
<dbReference type="CDD" id="cd09111">
    <property type="entry name" value="PLDc_ymdC_like_1"/>
    <property type="match status" value="1"/>
</dbReference>
<dbReference type="STRING" id="1685378.AVO44_12185"/>
<dbReference type="PANTHER" id="PTHR21248">
    <property type="entry name" value="CARDIOLIPIN SYNTHASE"/>
    <property type="match status" value="1"/>
</dbReference>
<evidence type="ECO:0000256" key="5">
    <source>
        <dbReference type="ARBA" id="ARBA00029594"/>
    </source>
</evidence>
<keyword evidence="4" id="KW-0964">Secreted</keyword>
<proteinExistence type="predicted"/>
<sequence>MRLIRICLVLIAVIALAVVGLRLAFPLPEENFSQQTLKQDADWAGPLGETIKNAVERNRGLDGVRTLGDGRAAFAARAILAREATSSIDAQYYFWQDDVTGLMLLDELRAAAERGVRVRLLVDDNGISGLDDLLSELNALTNANVRIFNPFTLRKPKLLSYAFDFSRLNRRMHNKSMTVDGVATIVGGRNIGDIYFDYGAGTHYLDLDAIAIGPIVDEVSQSFDAYWNSASSYDAGLLLDPPAEDSLQSKADAARQTAVGAGYQKAIQESELADHIAAHNLKFDWSEVTLLVDDPAKGLGEAKSEDLMVEQLIEFAKSSQTSLDLVSAYFIPGERGSKVLEELAKLGVRVRILTNSLDATDVMPVHAAYMRYRYDLLNSGVELLELRALRREHRDRSLPEILAGSASGLHAKTFGADGERIFIGSYNLDPRSAHLNTEMGIMIESPTIAASLAEQLNKPEYSYRVDLKEDDEMIWIQEEQDGTVTVHTTEPETSGFQRGLTAVVRWLPVEWML</sequence>
<keyword evidence="8" id="KW-1185">Reference proteome</keyword>
<dbReference type="PANTHER" id="PTHR21248:SF12">
    <property type="entry name" value="CARDIOLIPIN SYNTHASE C"/>
    <property type="match status" value="1"/>
</dbReference>
<dbReference type="CDD" id="cd09113">
    <property type="entry name" value="PLDc_ymdC_like_2"/>
    <property type="match status" value="1"/>
</dbReference>
<evidence type="ECO:0000313" key="8">
    <source>
        <dbReference type="Proteomes" id="UP000053690"/>
    </source>
</evidence>
<comment type="subcellular location">
    <subcellularLocation>
        <location evidence="2">Secreted</location>
    </subcellularLocation>
</comment>
<feature type="domain" description="PLD phosphodiesterase" evidence="6">
    <location>
        <begin position="168"/>
        <end position="195"/>
    </location>
</feature>
<feature type="domain" description="PLD phosphodiesterase" evidence="6">
    <location>
        <begin position="405"/>
        <end position="432"/>
    </location>
</feature>
<evidence type="ECO:0000313" key="7">
    <source>
        <dbReference type="EMBL" id="KUJ78470.1"/>
    </source>
</evidence>
<dbReference type="AlphaFoldDB" id="A0A0X3TYM9"/>
<gene>
    <name evidence="7" type="ORF">AVO44_12185</name>
</gene>